<name>A0ACC1LQF4_9FUNG</name>
<reference evidence="1" key="1">
    <citation type="submission" date="2022-07" db="EMBL/GenBank/DDBJ databases">
        <title>Phylogenomic reconstructions and comparative analyses of Kickxellomycotina fungi.</title>
        <authorList>
            <person name="Reynolds N.K."/>
            <person name="Stajich J.E."/>
            <person name="Barry K."/>
            <person name="Grigoriev I.V."/>
            <person name="Crous P."/>
            <person name="Smith M.E."/>
        </authorList>
    </citation>
    <scope>NUCLEOTIDE SEQUENCE</scope>
    <source>
        <strain evidence="1">CBS 102833</strain>
    </source>
</reference>
<dbReference type="EMBL" id="JANBUP010000077">
    <property type="protein sequence ID" value="KAJ2813274.1"/>
    <property type="molecule type" value="Genomic_DNA"/>
</dbReference>
<accession>A0ACC1LQF4</accession>
<protein>
    <submittedName>
        <fullName evidence="1">Uncharacterized protein</fullName>
    </submittedName>
</protein>
<dbReference type="Proteomes" id="UP001140096">
    <property type="component" value="Unassembled WGS sequence"/>
</dbReference>
<keyword evidence="2" id="KW-1185">Reference proteome</keyword>
<gene>
    <name evidence="1" type="ORF">H4S07_000815</name>
</gene>
<evidence type="ECO:0000313" key="2">
    <source>
        <dbReference type="Proteomes" id="UP001140096"/>
    </source>
</evidence>
<evidence type="ECO:0000313" key="1">
    <source>
        <dbReference type="EMBL" id="KAJ2813274.1"/>
    </source>
</evidence>
<comment type="caution">
    <text evidence="1">The sequence shown here is derived from an EMBL/GenBank/DDBJ whole genome shotgun (WGS) entry which is preliminary data.</text>
</comment>
<organism evidence="1 2">
    <name type="scientific">Coemansia furcata</name>
    <dbReference type="NCBI Taxonomy" id="417177"/>
    <lineage>
        <taxon>Eukaryota</taxon>
        <taxon>Fungi</taxon>
        <taxon>Fungi incertae sedis</taxon>
        <taxon>Zoopagomycota</taxon>
        <taxon>Kickxellomycotina</taxon>
        <taxon>Kickxellomycetes</taxon>
        <taxon>Kickxellales</taxon>
        <taxon>Kickxellaceae</taxon>
        <taxon>Coemansia</taxon>
    </lineage>
</organism>
<sequence length="235" mass="26193">MNGDKYNLRSGAYQRPPLSSATASNYNTNSNNYPSTSNATTARSRPTPRTSRASGSLSARVMPQQKQFAQTATSNSGDEIGNVTHEQREQLREVFDTIDRTGREFIPTNRLADVLRLMGQGKPSREALEGWISDIDPADTGKVDYSRLEHFMSLRLDEADQKQEIVNAFKLFKPDARDAESARITLADLQRVSTHLGEHIPDDELREMINIADIGETGGVDLADFTRVMRKTGLF</sequence>
<proteinExistence type="predicted"/>